<dbReference type="PRINTS" id="PR00081">
    <property type="entry name" value="GDHRDH"/>
</dbReference>
<keyword evidence="2" id="KW-0472">Membrane</keyword>
<dbReference type="PANTHER" id="PTHR43157">
    <property type="entry name" value="PHOSPHATIDYLINOSITOL-GLYCAN BIOSYNTHESIS CLASS F PROTEIN-RELATED"/>
    <property type="match status" value="1"/>
</dbReference>
<accession>A0A813KB87</accession>
<name>A0A813KB87_POLGL</name>
<dbReference type="PANTHER" id="PTHR43157:SF31">
    <property type="entry name" value="PHOSPHATIDYLINOSITOL-GLYCAN BIOSYNTHESIS CLASS F PROTEIN"/>
    <property type="match status" value="1"/>
</dbReference>
<comment type="caution">
    <text evidence="3">The sequence shown here is derived from an EMBL/GenBank/DDBJ whole genome shotgun (WGS) entry which is preliminary data.</text>
</comment>
<evidence type="ECO:0000256" key="2">
    <source>
        <dbReference type="SAM" id="Phobius"/>
    </source>
</evidence>
<sequence length="425" mass="46020">VVAAANRCRGACDPVACAAALYLVVLYCLQVKFQEWPEFDARVSLLLFSALALFAGPAALELLLGRPCMFPSWWPWVAGLSCAAVSVCAWRVMVRGPYPTVAPGSMKGRVSIVTGCNTGIGYETAQALAEADGTVIFACRSEDKARAAIARMMEDSRAAGKELSEDQLLFLPLDLASLESVRGFVDAVHRSKLEVHLLILNAGVMLGSRSVTKDGLEGTLAANHFGHFLLALLLLPTLQEAEARGQQPRIVMLGSTTCLLHGKFDFSEAVIVNGEAERKVALDKPYSLMEAYGQSKLANLLFVRELSRRMKELGSQIPVNCAHPGQVLTEVMRDMHPALVLLTKVFQIPGQALIKTPRQGSFCTLHVATAPELATAAAASGEFFVRLQPIQLPEAAYDEEAAKRLWELSEQATGCRFSEMACKVL</sequence>
<reference evidence="3" key="1">
    <citation type="submission" date="2021-02" db="EMBL/GenBank/DDBJ databases">
        <authorList>
            <person name="Dougan E. K."/>
            <person name="Rhodes N."/>
            <person name="Thang M."/>
            <person name="Chan C."/>
        </authorList>
    </citation>
    <scope>NUCLEOTIDE SEQUENCE</scope>
</reference>
<organism evidence="3 4">
    <name type="scientific">Polarella glacialis</name>
    <name type="common">Dinoflagellate</name>
    <dbReference type="NCBI Taxonomy" id="89957"/>
    <lineage>
        <taxon>Eukaryota</taxon>
        <taxon>Sar</taxon>
        <taxon>Alveolata</taxon>
        <taxon>Dinophyceae</taxon>
        <taxon>Suessiales</taxon>
        <taxon>Suessiaceae</taxon>
        <taxon>Polarella</taxon>
    </lineage>
</organism>
<feature type="transmembrane region" description="Helical" evidence="2">
    <location>
        <begin position="15"/>
        <end position="33"/>
    </location>
</feature>
<dbReference type="AlphaFoldDB" id="A0A813KB87"/>
<dbReference type="Gene3D" id="3.40.50.720">
    <property type="entry name" value="NAD(P)-binding Rossmann-like Domain"/>
    <property type="match status" value="1"/>
</dbReference>
<gene>
    <name evidence="3" type="ORF">PGLA2088_LOCUS28920</name>
</gene>
<dbReference type="InterPro" id="IPR036291">
    <property type="entry name" value="NAD(P)-bd_dom_sf"/>
</dbReference>
<dbReference type="Proteomes" id="UP000626109">
    <property type="component" value="Unassembled WGS sequence"/>
</dbReference>
<keyword evidence="2" id="KW-1133">Transmembrane helix</keyword>
<dbReference type="SUPFAM" id="SSF51735">
    <property type="entry name" value="NAD(P)-binding Rossmann-fold domains"/>
    <property type="match status" value="1"/>
</dbReference>
<proteinExistence type="predicted"/>
<evidence type="ECO:0000256" key="1">
    <source>
        <dbReference type="ARBA" id="ARBA00023002"/>
    </source>
</evidence>
<keyword evidence="1" id="KW-0560">Oxidoreductase</keyword>
<dbReference type="Pfam" id="PF00106">
    <property type="entry name" value="adh_short"/>
    <property type="match status" value="1"/>
</dbReference>
<feature type="transmembrane region" description="Helical" evidence="2">
    <location>
        <begin position="45"/>
        <end position="64"/>
    </location>
</feature>
<keyword evidence="2" id="KW-0812">Transmembrane</keyword>
<protein>
    <recommendedName>
        <fullName evidence="5">Protochlorophyllide reductase</fullName>
    </recommendedName>
</protein>
<dbReference type="EMBL" id="CAJNNW010028081">
    <property type="protein sequence ID" value="CAE8694568.1"/>
    <property type="molecule type" value="Genomic_DNA"/>
</dbReference>
<dbReference type="GO" id="GO:0016491">
    <property type="term" value="F:oxidoreductase activity"/>
    <property type="evidence" value="ECO:0007669"/>
    <property type="project" value="UniProtKB-KW"/>
</dbReference>
<evidence type="ECO:0000313" key="3">
    <source>
        <dbReference type="EMBL" id="CAE8694568.1"/>
    </source>
</evidence>
<feature type="transmembrane region" description="Helical" evidence="2">
    <location>
        <begin position="73"/>
        <end position="93"/>
    </location>
</feature>
<feature type="non-terminal residue" evidence="3">
    <location>
        <position position="1"/>
    </location>
</feature>
<dbReference type="InterPro" id="IPR002347">
    <property type="entry name" value="SDR_fam"/>
</dbReference>
<evidence type="ECO:0000313" key="4">
    <source>
        <dbReference type="Proteomes" id="UP000626109"/>
    </source>
</evidence>
<evidence type="ECO:0008006" key="5">
    <source>
        <dbReference type="Google" id="ProtNLM"/>
    </source>
</evidence>